<dbReference type="Proteomes" id="UP000256373">
    <property type="component" value="Unassembled WGS sequence"/>
</dbReference>
<comment type="caution">
    <text evidence="1">The sequence shown here is derived from an EMBL/GenBank/DDBJ whole genome shotgun (WGS) entry which is preliminary data.</text>
</comment>
<evidence type="ECO:0000313" key="1">
    <source>
        <dbReference type="EMBL" id="REA56128.1"/>
    </source>
</evidence>
<dbReference type="AlphaFoldDB" id="A0A3D8Y3X3"/>
<reference evidence="1 2" key="1">
    <citation type="submission" date="2018-07" db="EMBL/GenBank/DDBJ databases">
        <title>Dyadobacter roseus sp. nov., isolated from rose rhizosphere soil.</title>
        <authorList>
            <person name="Chen L."/>
        </authorList>
    </citation>
    <scope>NUCLEOTIDE SEQUENCE [LARGE SCALE GENOMIC DNA]</scope>
    <source>
        <strain evidence="1 2">RS19</strain>
    </source>
</reference>
<gene>
    <name evidence="1" type="ORF">DSL64_27275</name>
</gene>
<organism evidence="1 2">
    <name type="scientific">Dyadobacter luteus</name>
    <dbReference type="NCBI Taxonomy" id="2259619"/>
    <lineage>
        <taxon>Bacteria</taxon>
        <taxon>Pseudomonadati</taxon>
        <taxon>Bacteroidota</taxon>
        <taxon>Cytophagia</taxon>
        <taxon>Cytophagales</taxon>
        <taxon>Spirosomataceae</taxon>
        <taxon>Dyadobacter</taxon>
    </lineage>
</organism>
<name>A0A3D8Y3X3_9BACT</name>
<evidence type="ECO:0000313" key="2">
    <source>
        <dbReference type="Proteomes" id="UP000256373"/>
    </source>
</evidence>
<dbReference type="EMBL" id="QNUL01000041">
    <property type="protein sequence ID" value="REA56128.1"/>
    <property type="molecule type" value="Genomic_DNA"/>
</dbReference>
<accession>A0A3D8Y3X3</accession>
<keyword evidence="2" id="KW-1185">Reference proteome</keyword>
<sequence length="61" mass="7082">MIEVFRFLRYCKTKVGSIWTAMVVQILHNLLVQLCDGNNTLKQDMAILQLARLHLMFSPMS</sequence>
<protein>
    <submittedName>
        <fullName evidence="1">Uncharacterized protein</fullName>
    </submittedName>
</protein>
<proteinExistence type="predicted"/>